<feature type="region of interest" description="Disordered" evidence="2">
    <location>
        <begin position="1673"/>
        <end position="1705"/>
    </location>
</feature>
<feature type="compositionally biased region" description="Low complexity" evidence="2">
    <location>
        <begin position="1279"/>
        <end position="1290"/>
    </location>
</feature>
<dbReference type="SUPFAM" id="SSF81383">
    <property type="entry name" value="F-box domain"/>
    <property type="match status" value="1"/>
</dbReference>
<feature type="compositionally biased region" description="Low complexity" evidence="2">
    <location>
        <begin position="1186"/>
        <end position="1196"/>
    </location>
</feature>
<feature type="compositionally biased region" description="Basic residues" evidence="2">
    <location>
        <begin position="499"/>
        <end position="510"/>
    </location>
</feature>
<feature type="compositionally biased region" description="Low complexity" evidence="2">
    <location>
        <begin position="578"/>
        <end position="593"/>
    </location>
</feature>
<feature type="compositionally biased region" description="Low complexity" evidence="2">
    <location>
        <begin position="549"/>
        <end position="559"/>
    </location>
</feature>
<name>A0A6J8FLX9_LEIDO</name>
<feature type="compositionally biased region" description="Low complexity" evidence="2">
    <location>
        <begin position="1503"/>
        <end position="1512"/>
    </location>
</feature>
<feature type="compositionally biased region" description="Basic residues" evidence="2">
    <location>
        <begin position="808"/>
        <end position="846"/>
    </location>
</feature>
<gene>
    <name evidence="3" type="ORF">LDHU3_35.1130</name>
</gene>
<organism evidence="3 4">
    <name type="scientific">Leishmania donovani</name>
    <dbReference type="NCBI Taxonomy" id="5661"/>
    <lineage>
        <taxon>Eukaryota</taxon>
        <taxon>Discoba</taxon>
        <taxon>Euglenozoa</taxon>
        <taxon>Kinetoplastea</taxon>
        <taxon>Metakinetoplastina</taxon>
        <taxon>Trypanosomatida</taxon>
        <taxon>Trypanosomatidae</taxon>
        <taxon>Leishmaniinae</taxon>
        <taxon>Leishmania</taxon>
    </lineage>
</organism>
<feature type="region of interest" description="Disordered" evidence="2">
    <location>
        <begin position="959"/>
        <end position="1004"/>
    </location>
</feature>
<evidence type="ECO:0000256" key="1">
    <source>
        <dbReference type="SAM" id="Coils"/>
    </source>
</evidence>
<protein>
    <submittedName>
        <fullName evidence="3">Hypothetical_protein_conserved</fullName>
    </submittedName>
</protein>
<feature type="compositionally biased region" description="Basic residues" evidence="2">
    <location>
        <begin position="1141"/>
        <end position="1151"/>
    </location>
</feature>
<feature type="compositionally biased region" description="Basic and acidic residues" evidence="2">
    <location>
        <begin position="654"/>
        <end position="663"/>
    </location>
</feature>
<feature type="compositionally biased region" description="Low complexity" evidence="2">
    <location>
        <begin position="175"/>
        <end position="205"/>
    </location>
</feature>
<feature type="compositionally biased region" description="Low complexity" evidence="2">
    <location>
        <begin position="229"/>
        <end position="245"/>
    </location>
</feature>
<reference evidence="3" key="1">
    <citation type="submission" date="2020-06" db="EMBL/GenBank/DDBJ databases">
        <authorList>
            <person name="Camacho E."/>
            <person name="Gonzalez-de la Fuente S."/>
            <person name="Rastrojo A."/>
            <person name="Peiro-Pastor R."/>
            <person name="Solana JC."/>
            <person name="Tabera L."/>
            <person name="Gamarro F."/>
            <person name="Carrasco-Ramiro F."/>
            <person name="Requena JM."/>
            <person name="Aguado B."/>
        </authorList>
    </citation>
    <scope>NUCLEOTIDE SEQUENCE</scope>
</reference>
<feature type="compositionally biased region" description="Low complexity" evidence="2">
    <location>
        <begin position="847"/>
        <end position="857"/>
    </location>
</feature>
<sequence>MKNVQGRSLRECRPSPHAQRQGARPPPFTSKTRTRTFSKEQPRKGRDARRQSSSPHGTPSPSSPAPLAAACPSQKAQAAAATLTGGNASGAPAALATSSPTLLAADDSEAKDGMRRPTSRRPNSTPAEVSPGAGDETAQRKGPTWQQSAGDRSAPPAARSRIGRYLAPPRRKCRAASASASPSHASSSPSVSDMQSTSSRTCSSSSDRDARGVYRSLQRDSQRNRGRGATPATAAHPSASSATTKGSKKSWRASQQQRKQHRVVAGGAYSSTSSISSSSATSPDGTATKSARTSSDSWLSRRCASQNDEGNAFLSPPTSTSVEPICAFTDVLPRDVYLRICGFLTEADCCTLLEVSLCMHAAITSADSIVWRHMCVNTWMYKQGFQTFIQHVRALEVLARQEELEVQALQQHMLLLREQGIVFGESDVSATCDCTTVLIRRRQHERARWMAAAAAGAAASTLHRSRLTSKLGSATASASSTTQTDSSCVISSAGGRRRCKSRRCHRKARRSTTTASTPRRSGNICGAAAKRPTHAARWAEPSSQRLDSRSTATTATSRTLRSRRKCSDGLRDSDDTSESLSRSCSSRSLSSSESSKEKTCNGTHHIQTHPPSHHSADDSAAPLRPGGSDAGEKVYSDTGCSPLPPPPSSSHADASAEPREKARGGSSAALRSTSASDGRGDNAYEYLSTEDGETEDRRERRVRIRLPEAEADDEGNANLTDTSVLAVRSRSGSRHRRRSRRSLSGSLLPPAHGYRHHHRHDGSSRQQQQPPRSRYRRSHREKRRKPARQRRRKRGRSRGPRSTGGGGSRHRSQLHRGQGRQHRSSHQHHHNPKATKSSRRRRRRQRNAAAAAAAAAQADRDGGSASFYASSQNAAAGGGISTYFYQTATYEAIKSTTPVLEAQHIAPSMVPFKLGGRQTPSVSGAEAVVIQSRGTAQRNPHQPRGSEVHACEASAAGALAQPASPLDSGSDAAQRMVSASPKTGSASQQVTSPQTATTAPSAATAFGTGANEERLYWWQLTPEARQLQLRRMQQLELQQQLAASSGELTTRTAPSLRDGDELADEAALREWDELEASSLGSSSGTIYEEDADASREGDREEGYSDGNGASVISDDTEGRSERSTNEDEDEGEGSTDSSDYRHRRRRSRKLWRTQSRSTRRSVTSDETTSTTAPCRLSCRQRHGGESSTSSSSCCSSRLHAAPSSLVNGESTASECGVDSEKERWMRTGVRGAASLPHQRCKSSDATDSRSRGNGNDDDDGAGGGTSEGTADRYDSDEGATAASSTTASVVSQADNKLIADSSSKSSSGKRVLPRVRRSGHPYASLGISVGALVPSSSRLAIRAERRVAKALEKRYEGIEEAMVITRSKSVLIHTLERQTHAHLPRLLAAAQRQHRLMMNTLPAAAAAHHADPSLVSPTVALHRGAPDFSEVASAPTARAIILIGAGSSGFSGCGASTTLPAAASLAAPPASHLLSSLDNSFATVAAAALAVPASPLYQLARSSSSNALTSSNGERGGGLSGMLPCQGNPHSSPPSTSTASLAADTVGNGGGVATAPRAPLQGLLARHRMAATAVAAVGDNGVRGGAPSSAGGAPLQPTNDDEAVDDDDEEQLAPVSWKFAFFMSRREAQRVKITLQDLIEGMWVVCFRSSGRTHPIRFVGQHQVFVYPPLPTTEEEEEQRLQQNGLESSEAGHATTTADATSATSAAPPLPFHILQGGAQLVVHQFPPMKVMRRNGAAPGNAAAGGTPAAVAPVSSANAPAAAAVTPAMMAERRFAAEPQATLRKLRLRMLSSAAHGAATFEAMPYGDVMGDFAAAGCAVDGEHNRGSGRGFGCRDCTSYDSHGAAAVSSTATTNDVRRVIAQGLGFCAAYMKEALGQLPVRPEEERTSEEEGATTRRGCNTAPSRAKTRRFFYGPLTQREYEAQQRRELCFAPGGAGDVLNDWGWTITSQYVKIFSLDITAPLYVKRLQRVADVEVIGRNHGGERRTGNS</sequence>
<feature type="compositionally biased region" description="Low complexity" evidence="2">
    <location>
        <begin position="52"/>
        <end position="105"/>
    </location>
</feature>
<dbReference type="VEuPathDB" id="TriTrypDB:LdBPK_350930.1"/>
<feature type="compositionally biased region" description="Basic and acidic residues" evidence="2">
    <location>
        <begin position="206"/>
        <end position="223"/>
    </location>
</feature>
<feature type="compositionally biased region" description="Basic and acidic residues" evidence="2">
    <location>
        <begin position="1092"/>
        <end position="1102"/>
    </location>
</feature>
<feature type="compositionally biased region" description="Low complexity" evidence="2">
    <location>
        <begin position="985"/>
        <end position="1004"/>
    </location>
</feature>
<feature type="compositionally biased region" description="Low complexity" evidence="2">
    <location>
        <begin position="265"/>
        <end position="288"/>
    </location>
</feature>
<feature type="region of interest" description="Disordered" evidence="2">
    <location>
        <begin position="1881"/>
        <end position="1902"/>
    </location>
</feature>
<feature type="compositionally biased region" description="Low complexity" evidence="2">
    <location>
        <begin position="511"/>
        <end position="521"/>
    </location>
</feature>
<dbReference type="InterPro" id="IPR036047">
    <property type="entry name" value="F-box-like_dom_sf"/>
</dbReference>
<feature type="compositionally biased region" description="Basic and acidic residues" evidence="2">
    <location>
        <begin position="1116"/>
        <end position="1125"/>
    </location>
</feature>
<feature type="compositionally biased region" description="Acidic residues" evidence="2">
    <location>
        <begin position="1599"/>
        <end position="1610"/>
    </location>
</feature>
<feature type="region of interest" description="Disordered" evidence="2">
    <location>
        <begin position="1582"/>
        <end position="1610"/>
    </location>
</feature>
<feature type="region of interest" description="Disordered" evidence="2">
    <location>
        <begin position="1073"/>
        <end position="1290"/>
    </location>
</feature>
<feature type="region of interest" description="Disordered" evidence="2">
    <location>
        <begin position="1"/>
        <end position="293"/>
    </location>
</feature>
<feature type="compositionally biased region" description="Basic and acidic residues" evidence="2">
    <location>
        <begin position="37"/>
        <end position="50"/>
    </location>
</feature>
<evidence type="ECO:0000256" key="2">
    <source>
        <dbReference type="SAM" id="MobiDB-lite"/>
    </source>
</evidence>
<feature type="compositionally biased region" description="Basic and acidic residues" evidence="2">
    <location>
        <begin position="565"/>
        <end position="574"/>
    </location>
</feature>
<feature type="compositionally biased region" description="Polar residues" evidence="2">
    <location>
        <begin position="1204"/>
        <end position="1213"/>
    </location>
</feature>
<dbReference type="VEuPathDB" id="TriTrypDB:LdCL_350014100"/>
<evidence type="ECO:0000313" key="3">
    <source>
        <dbReference type="EMBL" id="CAC5434113.1"/>
    </source>
</evidence>
<keyword evidence="1" id="KW-0175">Coiled coil</keyword>
<dbReference type="Proteomes" id="UP000601710">
    <property type="component" value="Chromosome 35"/>
</dbReference>
<feature type="compositionally biased region" description="Basic residues" evidence="2">
    <location>
        <begin position="731"/>
        <end position="741"/>
    </location>
</feature>
<feature type="compositionally biased region" description="Low complexity" evidence="2">
    <location>
        <begin position="1585"/>
        <end position="1594"/>
    </location>
</feature>
<feature type="compositionally biased region" description="Low complexity" evidence="2">
    <location>
        <begin position="1694"/>
        <end position="1705"/>
    </location>
</feature>
<dbReference type="EMBL" id="LR812655">
    <property type="protein sequence ID" value="CAC5434113.1"/>
    <property type="molecule type" value="Genomic_DNA"/>
</dbReference>
<evidence type="ECO:0000313" key="4">
    <source>
        <dbReference type="Proteomes" id="UP000601710"/>
    </source>
</evidence>
<feature type="region of interest" description="Disordered" evidence="2">
    <location>
        <begin position="499"/>
        <end position="864"/>
    </location>
</feature>
<feature type="compositionally biased region" description="Low complexity" evidence="2">
    <location>
        <begin position="1529"/>
        <end position="1544"/>
    </location>
</feature>
<feature type="region of interest" description="Disordered" evidence="2">
    <location>
        <begin position="1503"/>
        <end position="1544"/>
    </location>
</feature>
<feature type="compositionally biased region" description="Low complexity" evidence="2">
    <location>
        <begin position="1152"/>
        <end position="1171"/>
    </location>
</feature>
<feature type="coiled-coil region" evidence="1">
    <location>
        <begin position="392"/>
        <end position="419"/>
    </location>
</feature>
<dbReference type="VEuPathDB" id="TriTrypDB:LDHU3_35.1130"/>
<feature type="compositionally biased region" description="Basic residues" evidence="2">
    <location>
        <begin position="773"/>
        <end position="799"/>
    </location>
</feature>
<proteinExistence type="predicted"/>
<accession>A0A6J8FLX9</accession>
<feature type="compositionally biased region" description="Basic and acidic residues" evidence="2">
    <location>
        <begin position="1241"/>
        <end position="1250"/>
    </location>
</feature>